<dbReference type="Proteomes" id="UP000887565">
    <property type="component" value="Unplaced"/>
</dbReference>
<sequence length="252" mass="27527">MPSHYNVEKFYYPSGLLFGFTHLIVTAANRDQFAKRGILPEELSRDGQEVIKCMSWKSGDCLAFYLVLAATLPPSEPQDPLKTGVYAWQNQFEFLPLGFRQAKEALQIGDYKWTLKDEAYKTAQAGGSGQVKTPQQGPVPVVKTQQPALVTRAMQAAAVVVVVPLQKQPAVAQPTTVPQVQQLVEVEREVVTIMQSVPPAPAVLPAKIKQLLGKIQNSDSESSSEEEEKADKTAGAGGTRLSKKRVIAPAQR</sequence>
<name>A0A915J068_ROMCU</name>
<protein>
    <submittedName>
        <fullName evidence="3">Uncharacterized protein</fullName>
    </submittedName>
</protein>
<keyword evidence="2" id="KW-1185">Reference proteome</keyword>
<reference evidence="3" key="1">
    <citation type="submission" date="2022-11" db="UniProtKB">
        <authorList>
            <consortium name="WormBaseParasite"/>
        </authorList>
    </citation>
    <scope>IDENTIFICATION</scope>
</reference>
<feature type="region of interest" description="Disordered" evidence="1">
    <location>
        <begin position="215"/>
        <end position="252"/>
    </location>
</feature>
<proteinExistence type="predicted"/>
<accession>A0A915J068</accession>
<evidence type="ECO:0000256" key="1">
    <source>
        <dbReference type="SAM" id="MobiDB-lite"/>
    </source>
</evidence>
<evidence type="ECO:0000313" key="2">
    <source>
        <dbReference type="Proteomes" id="UP000887565"/>
    </source>
</evidence>
<dbReference type="WBParaSite" id="nRc.2.0.1.t19484-RA">
    <property type="protein sequence ID" value="nRc.2.0.1.t19484-RA"/>
    <property type="gene ID" value="nRc.2.0.1.g19484"/>
</dbReference>
<organism evidence="2 3">
    <name type="scientific">Romanomermis culicivorax</name>
    <name type="common">Nematode worm</name>
    <dbReference type="NCBI Taxonomy" id="13658"/>
    <lineage>
        <taxon>Eukaryota</taxon>
        <taxon>Metazoa</taxon>
        <taxon>Ecdysozoa</taxon>
        <taxon>Nematoda</taxon>
        <taxon>Enoplea</taxon>
        <taxon>Dorylaimia</taxon>
        <taxon>Mermithida</taxon>
        <taxon>Mermithoidea</taxon>
        <taxon>Mermithidae</taxon>
        <taxon>Romanomermis</taxon>
    </lineage>
</organism>
<evidence type="ECO:0000313" key="3">
    <source>
        <dbReference type="WBParaSite" id="nRc.2.0.1.t19484-RA"/>
    </source>
</evidence>
<dbReference type="AlphaFoldDB" id="A0A915J068"/>